<dbReference type="SUPFAM" id="SSF56228">
    <property type="entry name" value="Aldehyde ferredoxin oxidoreductase, N-terminal domain"/>
    <property type="match status" value="1"/>
</dbReference>
<comment type="similarity">
    <text evidence="2">Belongs to the AOR/FOR family.</text>
</comment>
<dbReference type="GO" id="GO:0046872">
    <property type="term" value="F:metal ion binding"/>
    <property type="evidence" value="ECO:0007669"/>
    <property type="project" value="UniProtKB-KW"/>
</dbReference>
<protein>
    <recommendedName>
        <fullName evidence="9">Aldehyde ferredoxin oxidoreductase N-terminal domain-containing protein</fullName>
    </recommendedName>
</protein>
<dbReference type="GO" id="GO:0051539">
    <property type="term" value="F:4 iron, 4 sulfur cluster binding"/>
    <property type="evidence" value="ECO:0007669"/>
    <property type="project" value="UniProtKB-KW"/>
</dbReference>
<dbReference type="InterPro" id="IPR036503">
    <property type="entry name" value="Ald_Fedxn_OxRdtase_N_sf"/>
</dbReference>
<dbReference type="Gene3D" id="1.10.599.10">
    <property type="entry name" value="Aldehyde Ferredoxin Oxidoreductase Protein, subunit A, domain 3"/>
    <property type="match status" value="1"/>
</dbReference>
<comment type="cofactor">
    <cofactor evidence="8">
        <name>tungstopterin</name>
        <dbReference type="ChEBI" id="CHEBI:30402"/>
    </cofactor>
</comment>
<dbReference type="Gene3D" id="1.10.569.10">
    <property type="entry name" value="Aldehyde Ferredoxin Oxidoreductase Protein, subunit A, domain 2"/>
    <property type="match status" value="1"/>
</dbReference>
<dbReference type="SMART" id="SM00790">
    <property type="entry name" value="AFOR_N"/>
    <property type="match status" value="1"/>
</dbReference>
<organism evidence="10 11">
    <name type="scientific">miscellaneous Crenarchaeota group-1 archaeon SG8-32-3</name>
    <dbReference type="NCBI Taxonomy" id="1685125"/>
    <lineage>
        <taxon>Archaea</taxon>
        <taxon>Candidatus Bathyarchaeota</taxon>
        <taxon>MCG-1</taxon>
    </lineage>
</organism>
<evidence type="ECO:0000256" key="1">
    <source>
        <dbReference type="ARBA" id="ARBA00001966"/>
    </source>
</evidence>
<dbReference type="Proteomes" id="UP000054016">
    <property type="component" value="Unassembled WGS sequence"/>
</dbReference>
<comment type="caution">
    <text evidence="10">The sequence shown here is derived from an EMBL/GenBank/DDBJ whole genome shotgun (WGS) entry which is preliminary data.</text>
</comment>
<accession>A0A0M0BU82</accession>
<sequence>MFAYAGKILRVNLTSGKISTEPLSEKMAKDYIGGIGLGIRLLMDNSKPGVDAFDPDNPIIYLTGPLSGTLGPTGGNSYAVVSKSPATGGVGNAESHGFFGPDLKRAGYDAVIITGKAPKLSYLWIDDDKVEIRNAEHLQYKTVKETDDMIRDELGDFYIRVSAIGEAGERLCRFAAIINDEFRAIGRAGMGGVLGSKNLKAVAVRGTHDVNVADFDGFKEFIKMIYERMKGPATKKYKTLGTPQNVLVLNSLNALATRNFTNSQFEGAEKVSGEWLNEHYVKKIVGCATCGMRCDHIAVVPEGPYKGSTSRLEFECLWSMGPLCGIDRLDAIIEAMRITNEYGMDGISIGVVVAFAMDCYENGVITKEQTDGIDLRFGNAEALLDIIHKIGKREGWLGNALAEGVAKAAEIIGGDAYKYANHIKGLELPGYDLRTLKTAALGFSVSFRGACHLRNGAYSPDVKGKVNRFKIEPGRGKMIVPDGHVYNVIDSLIVCKFSRGTYYDGLKDLANYYTLATGIPMTPEELDKDGERIENLARLFNIREGKGTREYDTLPWKIKNAPVPEEGPAKGVVVSDEEHQLGLDEYYAARGWTIEGVPTVEKLNELGLGDYAYIVKNTAKGGKA</sequence>
<evidence type="ECO:0000256" key="4">
    <source>
        <dbReference type="ARBA" id="ARBA00022723"/>
    </source>
</evidence>
<dbReference type="Pfam" id="PF02730">
    <property type="entry name" value="AFOR_N"/>
    <property type="match status" value="1"/>
</dbReference>
<dbReference type="AlphaFoldDB" id="A0A0M0BU82"/>
<evidence type="ECO:0000313" key="10">
    <source>
        <dbReference type="EMBL" id="KON31910.1"/>
    </source>
</evidence>
<dbReference type="Gene3D" id="3.60.9.10">
    <property type="entry name" value="Aldehyde ferredoxin oxidoreductase, N-terminal domain"/>
    <property type="match status" value="1"/>
</dbReference>
<dbReference type="InterPro" id="IPR013985">
    <property type="entry name" value="Ald_Fedxn_OxRdtase_dom3"/>
</dbReference>
<dbReference type="InterPro" id="IPR013983">
    <property type="entry name" value="Ald_Fedxn_OxRdtase_N"/>
</dbReference>
<dbReference type="InterPro" id="IPR013984">
    <property type="entry name" value="Ald_Fedxn_OxRdtase_dom2"/>
</dbReference>
<feature type="domain" description="Aldehyde ferredoxin oxidoreductase N-terminal" evidence="9">
    <location>
        <begin position="4"/>
        <end position="208"/>
    </location>
</feature>
<evidence type="ECO:0000256" key="8">
    <source>
        <dbReference type="ARBA" id="ARBA00049934"/>
    </source>
</evidence>
<keyword evidence="6" id="KW-0408">Iron</keyword>
<evidence type="ECO:0000256" key="5">
    <source>
        <dbReference type="ARBA" id="ARBA00023002"/>
    </source>
</evidence>
<keyword evidence="7" id="KW-0411">Iron-sulfur</keyword>
<dbReference type="PANTHER" id="PTHR30038">
    <property type="entry name" value="ALDEHYDE FERREDOXIN OXIDOREDUCTASE"/>
    <property type="match status" value="1"/>
</dbReference>
<comment type="cofactor">
    <cofactor evidence="1">
        <name>[4Fe-4S] cluster</name>
        <dbReference type="ChEBI" id="CHEBI:49883"/>
    </cofactor>
</comment>
<name>A0A0M0BU82_9ARCH</name>
<evidence type="ECO:0000256" key="2">
    <source>
        <dbReference type="ARBA" id="ARBA00011032"/>
    </source>
</evidence>
<keyword evidence="5" id="KW-0560">Oxidoreductase</keyword>
<dbReference type="EMBL" id="LFWV01000019">
    <property type="protein sequence ID" value="KON31910.1"/>
    <property type="molecule type" value="Genomic_DNA"/>
</dbReference>
<evidence type="ECO:0000256" key="7">
    <source>
        <dbReference type="ARBA" id="ARBA00023014"/>
    </source>
</evidence>
<proteinExistence type="inferred from homology"/>
<dbReference type="InterPro" id="IPR001203">
    <property type="entry name" value="OxRdtase_Ald_Fedxn_C"/>
</dbReference>
<evidence type="ECO:0000256" key="3">
    <source>
        <dbReference type="ARBA" id="ARBA00022485"/>
    </source>
</evidence>
<gene>
    <name evidence="10" type="ORF">AC478_01830</name>
</gene>
<evidence type="ECO:0000313" key="11">
    <source>
        <dbReference type="Proteomes" id="UP000054016"/>
    </source>
</evidence>
<evidence type="ECO:0000256" key="6">
    <source>
        <dbReference type="ARBA" id="ARBA00023004"/>
    </source>
</evidence>
<dbReference type="PATRIC" id="fig|1685125.3.peg.413"/>
<reference evidence="11" key="1">
    <citation type="submission" date="2015-06" db="EMBL/GenBank/DDBJ databases">
        <title>New insights into the roles of widespread benthic archaea in carbon and nitrogen cycling.</title>
        <authorList>
            <person name="Lazar C.S."/>
            <person name="Baker B.J."/>
            <person name="Seitz K.W."/>
            <person name="Hyde A.S."/>
            <person name="Dick G.J."/>
            <person name="Hinrichs K.-U."/>
            <person name="Teske A.P."/>
        </authorList>
    </citation>
    <scope>NUCLEOTIDE SEQUENCE [LARGE SCALE GENOMIC DNA]</scope>
</reference>
<dbReference type="InterPro" id="IPR036021">
    <property type="entry name" value="Tungsten_al_ferr_oxy-like_C"/>
</dbReference>
<keyword evidence="4" id="KW-0479">Metal-binding</keyword>
<dbReference type="SUPFAM" id="SSF48310">
    <property type="entry name" value="Aldehyde ferredoxin oxidoreductase, C-terminal domains"/>
    <property type="match status" value="1"/>
</dbReference>
<keyword evidence="3" id="KW-0004">4Fe-4S</keyword>
<dbReference type="Pfam" id="PF01314">
    <property type="entry name" value="AFOR_C"/>
    <property type="match status" value="1"/>
</dbReference>
<dbReference type="GO" id="GO:0009055">
    <property type="term" value="F:electron transfer activity"/>
    <property type="evidence" value="ECO:0007669"/>
    <property type="project" value="InterPro"/>
</dbReference>
<evidence type="ECO:0000259" key="9">
    <source>
        <dbReference type="SMART" id="SM00790"/>
    </source>
</evidence>
<dbReference type="InterPro" id="IPR051919">
    <property type="entry name" value="W-dependent_AOR"/>
</dbReference>
<dbReference type="PANTHER" id="PTHR30038:SF0">
    <property type="entry name" value="TUNGSTEN-CONTAINING ALDEHYDE FERREDOXIN OXIDOREDUCTASE"/>
    <property type="match status" value="1"/>
</dbReference>
<dbReference type="GO" id="GO:0016625">
    <property type="term" value="F:oxidoreductase activity, acting on the aldehyde or oxo group of donors, iron-sulfur protein as acceptor"/>
    <property type="evidence" value="ECO:0007669"/>
    <property type="project" value="InterPro"/>
</dbReference>